<protein>
    <submittedName>
        <fullName evidence="1">FxSxx-COOH cyclophane-containing RiPP peptide</fullName>
    </submittedName>
</protein>
<name>A0ABV4Q5D0_9ACTN</name>
<reference evidence="1 2" key="1">
    <citation type="submission" date="2023-11" db="EMBL/GenBank/DDBJ databases">
        <title>Actinomadura monticuli sp. nov., isolated from volcanic ash.</title>
        <authorList>
            <person name="Lee S.D."/>
            <person name="Yang H."/>
            <person name="Kim I.S."/>
        </authorList>
    </citation>
    <scope>NUCLEOTIDE SEQUENCE [LARGE SCALE GENOMIC DNA]</scope>
    <source>
        <strain evidence="1 2">DLS-62</strain>
    </source>
</reference>
<proteinExistence type="predicted"/>
<accession>A0ABV4Q5D0</accession>
<sequence>MQPQQRNDAQSCLIDVSAMSLDDLEGLDQSALGLAIQELLDPGRHDGTPVARFTSYTDGAD</sequence>
<dbReference type="InterPro" id="IPR026334">
    <property type="entry name" value="FxSxx-COOH"/>
</dbReference>
<organism evidence="1 2">
    <name type="scientific">Actinomadura monticuli</name>
    <dbReference type="NCBI Taxonomy" id="3097367"/>
    <lineage>
        <taxon>Bacteria</taxon>
        <taxon>Bacillati</taxon>
        <taxon>Actinomycetota</taxon>
        <taxon>Actinomycetes</taxon>
        <taxon>Streptosporangiales</taxon>
        <taxon>Thermomonosporaceae</taxon>
        <taxon>Actinomadura</taxon>
    </lineage>
</organism>
<evidence type="ECO:0000313" key="2">
    <source>
        <dbReference type="Proteomes" id="UP001569963"/>
    </source>
</evidence>
<keyword evidence="2" id="KW-1185">Reference proteome</keyword>
<dbReference type="Proteomes" id="UP001569963">
    <property type="component" value="Unassembled WGS sequence"/>
</dbReference>
<gene>
    <name evidence="1" type="primary">fxsA</name>
    <name evidence="1" type="ORF">SM611_02925</name>
</gene>
<comment type="caution">
    <text evidence="1">The sequence shown here is derived from an EMBL/GenBank/DDBJ whole genome shotgun (WGS) entry which is preliminary data.</text>
</comment>
<dbReference type="NCBIfam" id="TIGR04268">
    <property type="entry name" value="FxSxx-COOH"/>
    <property type="match status" value="1"/>
</dbReference>
<evidence type="ECO:0000313" key="1">
    <source>
        <dbReference type="EMBL" id="MFA1537871.1"/>
    </source>
</evidence>
<dbReference type="RefSeq" id="WP_371947198.1">
    <property type="nucleotide sequence ID" value="NZ_JAXCEI010000001.1"/>
</dbReference>
<dbReference type="EMBL" id="JAXCEI010000001">
    <property type="protein sequence ID" value="MFA1537871.1"/>
    <property type="molecule type" value="Genomic_DNA"/>
</dbReference>